<dbReference type="InterPro" id="IPR052159">
    <property type="entry name" value="Competence_DNA_uptake"/>
</dbReference>
<gene>
    <name evidence="3" type="ORF">OMQ_00699</name>
</gene>
<keyword evidence="1" id="KW-0812">Transmembrane</keyword>
<dbReference type="HOGENOM" id="CLU_010363_0_3_9"/>
<dbReference type="InterPro" id="IPR001279">
    <property type="entry name" value="Metallo-B-lactamas"/>
</dbReference>
<dbReference type="PANTHER" id="PTHR30619">
    <property type="entry name" value="DNA INTERNALIZATION/COMPETENCE PROTEIN COMEC/REC2"/>
    <property type="match status" value="1"/>
</dbReference>
<reference evidence="3 4" key="1">
    <citation type="submission" date="2013-03" db="EMBL/GenBank/DDBJ databases">
        <title>The Genome Sequence of Enterococcus saccharolyticus ATCC_43076 (Illumina only assembly).</title>
        <authorList>
            <consortium name="The Broad Institute Genomics Platform"/>
            <consortium name="The Broad Institute Genome Sequencing Center for Infectious Disease"/>
            <person name="Earl A."/>
            <person name="Russ C."/>
            <person name="Gilmore M."/>
            <person name="Surin D."/>
            <person name="Walker B."/>
            <person name="Young S."/>
            <person name="Zeng Q."/>
            <person name="Gargeya S."/>
            <person name="Fitzgerald M."/>
            <person name="Haas B."/>
            <person name="Abouelleil A."/>
            <person name="Allen A.W."/>
            <person name="Alvarado L."/>
            <person name="Arachchi H.M."/>
            <person name="Berlin A.M."/>
            <person name="Chapman S.B."/>
            <person name="Gainer-Dewar J."/>
            <person name="Goldberg J."/>
            <person name="Griggs A."/>
            <person name="Gujja S."/>
            <person name="Hansen M."/>
            <person name="Howarth C."/>
            <person name="Imamovic A."/>
            <person name="Ireland A."/>
            <person name="Larimer J."/>
            <person name="McCowan C."/>
            <person name="Murphy C."/>
            <person name="Pearson M."/>
            <person name="Poon T.W."/>
            <person name="Priest M."/>
            <person name="Roberts A."/>
            <person name="Saif S."/>
            <person name="Shea T."/>
            <person name="Sisk P."/>
            <person name="Sykes S."/>
            <person name="Wortman J."/>
            <person name="Nusbaum C."/>
            <person name="Birren B."/>
        </authorList>
    </citation>
    <scope>NUCLEOTIDE SEQUENCE [LARGE SCALE GENOMIC DNA]</scope>
    <source>
        <strain evidence="3 4">ATCC 43076</strain>
    </source>
</reference>
<dbReference type="Gene3D" id="3.60.15.10">
    <property type="entry name" value="Ribonuclease Z/Hydroxyacylglutathione hydrolase-like"/>
    <property type="match status" value="1"/>
</dbReference>
<proteinExistence type="predicted"/>
<dbReference type="AlphaFoldDB" id="S0JCF2"/>
<feature type="transmembrane region" description="Helical" evidence="1">
    <location>
        <begin position="12"/>
        <end position="32"/>
    </location>
</feature>
<keyword evidence="1" id="KW-1133">Transmembrane helix</keyword>
<evidence type="ECO:0000313" key="4">
    <source>
        <dbReference type="Proteomes" id="UP000014136"/>
    </source>
</evidence>
<dbReference type="InterPro" id="IPR036866">
    <property type="entry name" value="RibonucZ/Hydroxyglut_hydro"/>
</dbReference>
<dbReference type="InterPro" id="IPR035681">
    <property type="entry name" value="ComA-like_MBL"/>
</dbReference>
<keyword evidence="4" id="KW-1185">Reference proteome</keyword>
<dbReference type="EMBL" id="AHYT01000002">
    <property type="protein sequence ID" value="EOT30007.1"/>
    <property type="molecule type" value="Genomic_DNA"/>
</dbReference>
<dbReference type="STRING" id="41997.RV16_GL001902"/>
<name>S0JCF2_9ENTE</name>
<dbReference type="Proteomes" id="UP000014136">
    <property type="component" value="Unassembled WGS sequence"/>
</dbReference>
<feature type="domain" description="Metallo-beta-lactamase" evidence="2">
    <location>
        <begin position="55"/>
        <end position="239"/>
    </location>
</feature>
<dbReference type="eggNOG" id="COG2333">
    <property type="taxonomic scope" value="Bacteria"/>
</dbReference>
<accession>S0JCF2</accession>
<dbReference type="PANTHER" id="PTHR30619:SF1">
    <property type="entry name" value="RECOMBINATION PROTEIN 2"/>
    <property type="match status" value="1"/>
</dbReference>
<dbReference type="CDD" id="cd07731">
    <property type="entry name" value="ComA-like_MBL-fold"/>
    <property type="match status" value="1"/>
</dbReference>
<evidence type="ECO:0000259" key="2">
    <source>
        <dbReference type="Pfam" id="PF00753"/>
    </source>
</evidence>
<organism evidence="3 4">
    <name type="scientific">Enterococcus saccharolyticus subsp. saccharolyticus ATCC 43076</name>
    <dbReference type="NCBI Taxonomy" id="1139996"/>
    <lineage>
        <taxon>Bacteria</taxon>
        <taxon>Bacillati</taxon>
        <taxon>Bacillota</taxon>
        <taxon>Bacilli</taxon>
        <taxon>Lactobacillales</taxon>
        <taxon>Enterococcaceae</taxon>
        <taxon>Enterococcus</taxon>
    </lineage>
</organism>
<keyword evidence="1" id="KW-0472">Membrane</keyword>
<dbReference type="Pfam" id="PF00753">
    <property type="entry name" value="Lactamase_B"/>
    <property type="match status" value="1"/>
</dbReference>
<protein>
    <recommendedName>
        <fullName evidence="2">Metallo-beta-lactamase domain-containing protein</fullName>
    </recommendedName>
</protein>
<evidence type="ECO:0000256" key="1">
    <source>
        <dbReference type="SAM" id="Phobius"/>
    </source>
</evidence>
<comment type="caution">
    <text evidence="3">The sequence shown here is derived from an EMBL/GenBank/DDBJ whole genome shotgun (WGS) entry which is preliminary data.</text>
</comment>
<sequence>MRKIRIKVLKQSWFIFRFILFIGVLTGAFFLIRYHNTEKDNTKSVDVFFLSTANDANATLIKQGGNTVLIDTGEEEDHKALLNLLQENGVTKIDYLILTHPDKDHIGGVSTIVDNFEVSHVIMPYYGKDHAKLAKITQELIATDSSITYPSRPRNFSLGALKLTIYPPLERHYKKDNNYSLATLITHQQINMLFVGDSESKRLQELMQVNWPTIDLYLVAHHGRANLSSKSFIEQIKPHITITTAKKNDSEVQEALENVSSISYFTNKQTLHFESDGKEIKRR</sequence>
<dbReference type="OrthoDB" id="2173042at2"/>
<dbReference type="PATRIC" id="fig|1139996.3.peg.694"/>
<dbReference type="RefSeq" id="WP_016174505.1">
    <property type="nucleotide sequence ID" value="NZ_KE136389.1"/>
</dbReference>
<dbReference type="SUPFAM" id="SSF56281">
    <property type="entry name" value="Metallo-hydrolase/oxidoreductase"/>
    <property type="match status" value="1"/>
</dbReference>
<evidence type="ECO:0000313" key="3">
    <source>
        <dbReference type="EMBL" id="EOT30007.1"/>
    </source>
</evidence>